<accession>A0A5N6PK05</accession>
<evidence type="ECO:0000313" key="1">
    <source>
        <dbReference type="EMBL" id="KAD6454243.1"/>
    </source>
</evidence>
<evidence type="ECO:0000313" key="2">
    <source>
        <dbReference type="Proteomes" id="UP000326396"/>
    </source>
</evidence>
<dbReference type="EMBL" id="SZYD01000004">
    <property type="protein sequence ID" value="KAD6454243.1"/>
    <property type="molecule type" value="Genomic_DNA"/>
</dbReference>
<dbReference type="OrthoDB" id="10614046at2759"/>
<dbReference type="Proteomes" id="UP000326396">
    <property type="component" value="Linkage Group LG12"/>
</dbReference>
<comment type="caution">
    <text evidence="1">The sequence shown here is derived from an EMBL/GenBank/DDBJ whole genome shotgun (WGS) entry which is preliminary data.</text>
</comment>
<reference evidence="1 2" key="1">
    <citation type="submission" date="2019-05" db="EMBL/GenBank/DDBJ databases">
        <title>Mikania micrantha, genome provides insights into the molecular mechanism of rapid growth.</title>
        <authorList>
            <person name="Liu B."/>
        </authorList>
    </citation>
    <scope>NUCLEOTIDE SEQUENCE [LARGE SCALE GENOMIC DNA]</scope>
    <source>
        <strain evidence="1">NLD-2019</strain>
        <tissue evidence="1">Leaf</tissue>
    </source>
</reference>
<proteinExistence type="predicted"/>
<dbReference type="AlphaFoldDB" id="A0A5N6PK05"/>
<protein>
    <submittedName>
        <fullName evidence="1">Uncharacterized protein</fullName>
    </submittedName>
</protein>
<sequence>MMLSTISGWNENGNMYAIFKHNPFGRFLGYPVLWVCEQCPNVKDDSEGNFISADIEKGIQDGNSSGGHYEEEKVARGDDVIVDLDATLEDLYMGGSLKKLVIGVKATCFDLLPKFDKVMTDHHIYFITSYSKGTTLYRLVL</sequence>
<keyword evidence="2" id="KW-1185">Reference proteome</keyword>
<name>A0A5N6PK05_9ASTR</name>
<gene>
    <name evidence="1" type="ORF">E3N88_08949</name>
</gene>
<organism evidence="1 2">
    <name type="scientific">Mikania micrantha</name>
    <name type="common">bitter vine</name>
    <dbReference type="NCBI Taxonomy" id="192012"/>
    <lineage>
        <taxon>Eukaryota</taxon>
        <taxon>Viridiplantae</taxon>
        <taxon>Streptophyta</taxon>
        <taxon>Embryophyta</taxon>
        <taxon>Tracheophyta</taxon>
        <taxon>Spermatophyta</taxon>
        <taxon>Magnoliopsida</taxon>
        <taxon>eudicotyledons</taxon>
        <taxon>Gunneridae</taxon>
        <taxon>Pentapetalae</taxon>
        <taxon>asterids</taxon>
        <taxon>campanulids</taxon>
        <taxon>Asterales</taxon>
        <taxon>Asteraceae</taxon>
        <taxon>Asteroideae</taxon>
        <taxon>Heliantheae alliance</taxon>
        <taxon>Eupatorieae</taxon>
        <taxon>Mikania</taxon>
    </lineage>
</organism>